<keyword evidence="1" id="KW-0812">Transmembrane</keyword>
<proteinExistence type="predicted"/>
<dbReference type="PANTHER" id="PTHR30188:SF4">
    <property type="entry name" value="PROTEIN TRIGALACTOSYLDIACYLGLYCEROL 1, CHLOROPLASTIC"/>
    <property type="match status" value="1"/>
</dbReference>
<organism evidence="2 3">
    <name type="scientific">Cloacimonas acidaminovorans (strain Evry)</name>
    <dbReference type="NCBI Taxonomy" id="459349"/>
    <lineage>
        <taxon>Bacteria</taxon>
        <taxon>Pseudomonadati</taxon>
        <taxon>Candidatus Cloacimonadota</taxon>
        <taxon>Candidatus Cloacimonadia</taxon>
        <taxon>Candidatus Cloacimonadales</taxon>
        <taxon>Candidatus Cloacimonadaceae</taxon>
        <taxon>Candidatus Cloacimonas</taxon>
    </lineage>
</organism>
<keyword evidence="3" id="KW-1185">Reference proteome</keyword>
<feature type="transmembrane region" description="Helical" evidence="1">
    <location>
        <begin position="151"/>
        <end position="176"/>
    </location>
</feature>
<dbReference type="AlphaFoldDB" id="B0VHY2"/>
<feature type="transmembrane region" description="Helical" evidence="1">
    <location>
        <begin position="59"/>
        <end position="79"/>
    </location>
</feature>
<evidence type="ECO:0000256" key="1">
    <source>
        <dbReference type="SAM" id="Phobius"/>
    </source>
</evidence>
<keyword evidence="1" id="KW-0472">Membrane</keyword>
<dbReference type="Pfam" id="PF02405">
    <property type="entry name" value="MlaE"/>
    <property type="match status" value="1"/>
</dbReference>
<evidence type="ECO:0000313" key="3">
    <source>
        <dbReference type="Proteomes" id="UP000002019"/>
    </source>
</evidence>
<name>B0VHY2_CLOAI</name>
<reference evidence="2 3" key="1">
    <citation type="journal article" date="2008" name="J. Bacteriol.">
        <title>'Candidatus Cloacamonas acidaminovorans': genome sequence reconstruction provides a first glimpse of a new bacterial division.</title>
        <authorList>
            <person name="Pelletier E."/>
            <person name="Kreimeyer A."/>
            <person name="Bocs S."/>
            <person name="Rouy Z."/>
            <person name="Gyapay G."/>
            <person name="Chouari R."/>
            <person name="Riviere D."/>
            <person name="Ganesan A."/>
            <person name="Daegelen P."/>
            <person name="Sghir A."/>
            <person name="Cohen G.N."/>
            <person name="Medigue C."/>
            <person name="Weissenbach J."/>
            <person name="Le Paslier D."/>
        </authorList>
    </citation>
    <scope>NUCLEOTIDE SEQUENCE [LARGE SCALE GENOMIC DNA]</scope>
    <source>
        <strain evidence="3">Evry</strain>
    </source>
</reference>
<accession>B0VHY2</accession>
<feature type="transmembrane region" description="Helical" evidence="1">
    <location>
        <begin position="241"/>
        <end position="260"/>
    </location>
</feature>
<dbReference type="Proteomes" id="UP000002019">
    <property type="component" value="Chromosome"/>
</dbReference>
<protein>
    <recommendedName>
        <fullName evidence="4">ABC transporter permease</fullName>
    </recommendedName>
</protein>
<keyword evidence="1" id="KW-1133">Transmembrane helix</keyword>
<dbReference type="KEGG" id="caci:CLOAM1090"/>
<dbReference type="STRING" id="459349.CLOAM1090"/>
<evidence type="ECO:0000313" key="2">
    <source>
        <dbReference type="EMBL" id="CAO80953.1"/>
    </source>
</evidence>
<gene>
    <name evidence="2" type="ordered locus">CLOAM1090</name>
</gene>
<dbReference type="GO" id="GO:0005548">
    <property type="term" value="F:phospholipid transporter activity"/>
    <property type="evidence" value="ECO:0007669"/>
    <property type="project" value="TreeGrafter"/>
</dbReference>
<dbReference type="HOGENOM" id="CLU_045686_1_1_0"/>
<feature type="transmembrane region" description="Helical" evidence="1">
    <location>
        <begin position="201"/>
        <end position="221"/>
    </location>
</feature>
<evidence type="ECO:0008006" key="4">
    <source>
        <dbReference type="Google" id="ProtNLM"/>
    </source>
</evidence>
<dbReference type="eggNOG" id="COG0767">
    <property type="taxonomic scope" value="Bacteria"/>
</dbReference>
<dbReference type="GO" id="GO:0043190">
    <property type="term" value="C:ATP-binding cassette (ABC) transporter complex"/>
    <property type="evidence" value="ECO:0007669"/>
    <property type="project" value="InterPro"/>
</dbReference>
<dbReference type="InterPro" id="IPR030802">
    <property type="entry name" value="Permease_MalE"/>
</dbReference>
<dbReference type="PANTHER" id="PTHR30188">
    <property type="entry name" value="ABC TRANSPORTER PERMEASE PROTEIN-RELATED"/>
    <property type="match status" value="1"/>
</dbReference>
<dbReference type="EMBL" id="CU466930">
    <property type="protein sequence ID" value="CAO80953.1"/>
    <property type="molecule type" value="Genomic_DNA"/>
</dbReference>
<sequence length="263" mass="29112">MKRNLPFSVLLKQNMSSNLFAGIGEYTIFVGKCLGKIPSLFKRYQEFLIQFKRIGFDSLFLILLTAAFTGLVTALQAVYQSKGYVPVNLLSVLIGKSTMIELAPVLTALVLTGKVGASIAAEIGTMRVSEQIDALESMNIDPYEFLYMPRILAGVLAFPLVTVFANAVGIICAWYFSWLRYGIHYYTFFNNMRSYFIPSDLWGGLAKSFVFGFIITSFACYHGDRCFGGAEGVGKATTSTVVYSSVAILVMDFIVAWFLFGGY</sequence>